<evidence type="ECO:0000259" key="5">
    <source>
        <dbReference type="PROSITE" id="PS50931"/>
    </source>
</evidence>
<evidence type="ECO:0000256" key="3">
    <source>
        <dbReference type="ARBA" id="ARBA00023125"/>
    </source>
</evidence>
<dbReference type="PROSITE" id="PS50931">
    <property type="entry name" value="HTH_LYSR"/>
    <property type="match status" value="1"/>
</dbReference>
<evidence type="ECO:0000256" key="1">
    <source>
        <dbReference type="ARBA" id="ARBA00009437"/>
    </source>
</evidence>
<keyword evidence="3" id="KW-0238">DNA-binding</keyword>
<keyword evidence="4" id="KW-0804">Transcription</keyword>
<dbReference type="InterPro" id="IPR036390">
    <property type="entry name" value="WH_DNA-bd_sf"/>
</dbReference>
<evidence type="ECO:0000256" key="2">
    <source>
        <dbReference type="ARBA" id="ARBA00023015"/>
    </source>
</evidence>
<dbReference type="SUPFAM" id="SSF46785">
    <property type="entry name" value="Winged helix' DNA-binding domain"/>
    <property type="match status" value="1"/>
</dbReference>
<accession>A0ABU9YK55</accession>
<dbReference type="PANTHER" id="PTHR30579:SF7">
    <property type="entry name" value="HTH-TYPE TRANSCRIPTIONAL REGULATOR LRHA-RELATED"/>
    <property type="match status" value="1"/>
</dbReference>
<dbReference type="EMBL" id="JBBKTW010000004">
    <property type="protein sequence ID" value="MEN2989178.1"/>
    <property type="molecule type" value="Genomic_DNA"/>
</dbReference>
<dbReference type="Proteomes" id="UP001413721">
    <property type="component" value="Unassembled WGS sequence"/>
</dbReference>
<reference evidence="6 7" key="1">
    <citation type="submission" date="2024-03" db="EMBL/GenBank/DDBJ databases">
        <title>High-quality draft genome sequencing of Tistrella sp. BH-R2-4.</title>
        <authorList>
            <person name="Dong C."/>
        </authorList>
    </citation>
    <scope>NUCLEOTIDE SEQUENCE [LARGE SCALE GENOMIC DNA]</scope>
    <source>
        <strain evidence="6 7">BH-R2-4</strain>
    </source>
</reference>
<sequence>MTRTIDPELLRCFRSVARLGRFKAAADHLGRSQASVSMQIRRLEDLVGARLLDRDNRHVALTPAGDALLVDAEALLALNDRILRRLDRGGRQGPLIRLGLPDEYAADVIRDALAMVIADHPGTELSVETAPSGTLAEAFAGGRLDMAVIVAPHVSGDGAAARIDPVWAGARHLPATPPDDIDGAARESGRADATPLPLALYDTGCPYRQAAARALAAMGRLWRPVLVSPSNAAVNACIETGMAIGVIDRRRLTPALREIGTDWHLPPLPTHGLHLHRAAQARGPAFDTLEAGLRHAFARMGRI</sequence>
<dbReference type="PRINTS" id="PR00039">
    <property type="entry name" value="HTHLYSR"/>
</dbReference>
<dbReference type="Pfam" id="PF00126">
    <property type="entry name" value="HTH_1"/>
    <property type="match status" value="1"/>
</dbReference>
<comment type="similarity">
    <text evidence="1">Belongs to the LysR transcriptional regulatory family.</text>
</comment>
<dbReference type="InterPro" id="IPR036388">
    <property type="entry name" value="WH-like_DNA-bd_sf"/>
</dbReference>
<dbReference type="Gene3D" id="1.10.10.10">
    <property type="entry name" value="Winged helix-like DNA-binding domain superfamily/Winged helix DNA-binding domain"/>
    <property type="match status" value="1"/>
</dbReference>
<keyword evidence="7" id="KW-1185">Reference proteome</keyword>
<dbReference type="InterPro" id="IPR005119">
    <property type="entry name" value="LysR_subst-bd"/>
</dbReference>
<evidence type="ECO:0000256" key="4">
    <source>
        <dbReference type="ARBA" id="ARBA00023163"/>
    </source>
</evidence>
<dbReference type="InterPro" id="IPR000847">
    <property type="entry name" value="LysR_HTH_N"/>
</dbReference>
<dbReference type="InterPro" id="IPR050176">
    <property type="entry name" value="LTTR"/>
</dbReference>
<organism evidence="6 7">
    <name type="scientific">Tistrella arctica</name>
    <dbReference type="NCBI Taxonomy" id="3133430"/>
    <lineage>
        <taxon>Bacteria</taxon>
        <taxon>Pseudomonadati</taxon>
        <taxon>Pseudomonadota</taxon>
        <taxon>Alphaproteobacteria</taxon>
        <taxon>Geminicoccales</taxon>
        <taxon>Geminicoccaceae</taxon>
        <taxon>Tistrella</taxon>
    </lineage>
</organism>
<gene>
    <name evidence="6" type="ORF">WG926_12760</name>
</gene>
<dbReference type="Pfam" id="PF03466">
    <property type="entry name" value="LysR_substrate"/>
    <property type="match status" value="1"/>
</dbReference>
<dbReference type="RefSeq" id="WP_345933911.1">
    <property type="nucleotide sequence ID" value="NZ_JBBKTV010000006.1"/>
</dbReference>
<dbReference type="PANTHER" id="PTHR30579">
    <property type="entry name" value="TRANSCRIPTIONAL REGULATOR"/>
    <property type="match status" value="1"/>
</dbReference>
<evidence type="ECO:0000313" key="6">
    <source>
        <dbReference type="EMBL" id="MEN2989178.1"/>
    </source>
</evidence>
<protein>
    <submittedName>
        <fullName evidence="6">LysR family transcriptional regulator</fullName>
    </submittedName>
</protein>
<feature type="domain" description="HTH lysR-type" evidence="5">
    <location>
        <begin position="5"/>
        <end position="62"/>
    </location>
</feature>
<dbReference type="SUPFAM" id="SSF53850">
    <property type="entry name" value="Periplasmic binding protein-like II"/>
    <property type="match status" value="1"/>
</dbReference>
<evidence type="ECO:0000313" key="7">
    <source>
        <dbReference type="Proteomes" id="UP001413721"/>
    </source>
</evidence>
<keyword evidence="2" id="KW-0805">Transcription regulation</keyword>
<proteinExistence type="inferred from homology"/>
<name>A0ABU9YK55_9PROT</name>
<dbReference type="Gene3D" id="3.40.190.10">
    <property type="entry name" value="Periplasmic binding protein-like II"/>
    <property type="match status" value="2"/>
</dbReference>
<comment type="caution">
    <text evidence="6">The sequence shown here is derived from an EMBL/GenBank/DDBJ whole genome shotgun (WGS) entry which is preliminary data.</text>
</comment>